<dbReference type="Proteomes" id="UP000186364">
    <property type="component" value="Unassembled WGS sequence"/>
</dbReference>
<evidence type="ECO:0000313" key="2">
    <source>
        <dbReference type="Proteomes" id="UP000186364"/>
    </source>
</evidence>
<evidence type="ECO:0000313" key="1">
    <source>
        <dbReference type="EMBL" id="OLP59112.1"/>
    </source>
</evidence>
<name>A0A1Q9AUK4_9HYPH</name>
<sequence>MPPKPHEPRLLPDDVAACVDFLVDEAARLHLASGADAPVAVTVKDVLVGGLPVGDYEIVIRRKPSALAERLGRLNNPWMRGFE</sequence>
<gene>
    <name evidence="1" type="ORF">BJF93_04120</name>
</gene>
<proteinExistence type="predicted"/>
<dbReference type="RefSeq" id="WP_075628455.1">
    <property type="nucleotide sequence ID" value="NZ_FOAM01000004.1"/>
</dbReference>
<comment type="caution">
    <text evidence="1">The sequence shown here is derived from an EMBL/GenBank/DDBJ whole genome shotgun (WGS) entry which is preliminary data.</text>
</comment>
<reference evidence="1 2" key="1">
    <citation type="submission" date="2016-09" db="EMBL/GenBank/DDBJ databases">
        <title>Rhizobium sp. nov., a novel species isolated from the rice rhizosphere.</title>
        <authorList>
            <person name="Zhao J."/>
            <person name="Zhang X."/>
        </authorList>
    </citation>
    <scope>NUCLEOTIDE SEQUENCE [LARGE SCALE GENOMIC DNA]</scope>
    <source>
        <strain evidence="1 2">1.7048</strain>
    </source>
</reference>
<dbReference type="OrthoDB" id="8370664at2"/>
<dbReference type="AlphaFoldDB" id="A0A1Q9AUK4"/>
<organism evidence="1 2">
    <name type="scientific">Xaviernesmea oryzae</name>
    <dbReference type="NCBI Taxonomy" id="464029"/>
    <lineage>
        <taxon>Bacteria</taxon>
        <taxon>Pseudomonadati</taxon>
        <taxon>Pseudomonadota</taxon>
        <taxon>Alphaproteobacteria</taxon>
        <taxon>Hyphomicrobiales</taxon>
        <taxon>Rhizobiaceae</taxon>
        <taxon>Rhizobium/Agrobacterium group</taxon>
        <taxon>Xaviernesmea</taxon>
    </lineage>
</organism>
<keyword evidence="2" id="KW-1185">Reference proteome</keyword>
<protein>
    <submittedName>
        <fullName evidence="1">Uncharacterized protein</fullName>
    </submittedName>
</protein>
<dbReference type="EMBL" id="MKIP01000053">
    <property type="protein sequence ID" value="OLP59112.1"/>
    <property type="molecule type" value="Genomic_DNA"/>
</dbReference>
<accession>A0A1Q9AUK4</accession>